<proteinExistence type="predicted"/>
<gene>
    <name evidence="1" type="ORF">LCGC14_1701160</name>
</gene>
<dbReference type="EMBL" id="LAZR01015032">
    <property type="protein sequence ID" value="KKM14930.1"/>
    <property type="molecule type" value="Genomic_DNA"/>
</dbReference>
<reference evidence="1" key="1">
    <citation type="journal article" date="2015" name="Nature">
        <title>Complex archaea that bridge the gap between prokaryotes and eukaryotes.</title>
        <authorList>
            <person name="Spang A."/>
            <person name="Saw J.H."/>
            <person name="Jorgensen S.L."/>
            <person name="Zaremba-Niedzwiedzka K."/>
            <person name="Martijn J."/>
            <person name="Lind A.E."/>
            <person name="van Eijk R."/>
            <person name="Schleper C."/>
            <person name="Guy L."/>
            <person name="Ettema T.J."/>
        </authorList>
    </citation>
    <scope>NUCLEOTIDE SEQUENCE</scope>
</reference>
<dbReference type="AlphaFoldDB" id="A0A0F9KHX3"/>
<evidence type="ECO:0000313" key="1">
    <source>
        <dbReference type="EMBL" id="KKM14930.1"/>
    </source>
</evidence>
<organism evidence="1">
    <name type="scientific">marine sediment metagenome</name>
    <dbReference type="NCBI Taxonomy" id="412755"/>
    <lineage>
        <taxon>unclassified sequences</taxon>
        <taxon>metagenomes</taxon>
        <taxon>ecological metagenomes</taxon>
    </lineage>
</organism>
<name>A0A0F9KHX3_9ZZZZ</name>
<evidence type="ECO:0008006" key="2">
    <source>
        <dbReference type="Google" id="ProtNLM"/>
    </source>
</evidence>
<sequence>MLGQSLVLIHIILKILYEERSVTSSKLLKNLVLEKAARQKITISEKSINLIINQMNNTKKIEFTQKEGWKIKI</sequence>
<accession>A0A0F9KHX3</accession>
<comment type="caution">
    <text evidence="1">The sequence shown here is derived from an EMBL/GenBank/DDBJ whole genome shotgun (WGS) entry which is preliminary data.</text>
</comment>
<protein>
    <recommendedName>
        <fullName evidence="2">HTH HARE-type domain-containing protein</fullName>
    </recommendedName>
</protein>